<sequence>MGKIVDISKWQPEVNYKTFATETGLAILRVQDGSTTKDKVYQTHAAGLSNIKFRMVYMHLHALFL</sequence>
<dbReference type="RefSeq" id="WP_066788152.1">
    <property type="nucleotide sequence ID" value="NZ_CP014806.1"/>
</dbReference>
<reference evidence="2" key="2">
    <citation type="submission" date="2016-03" db="EMBL/GenBank/DDBJ databases">
        <authorList>
            <person name="Seldin L."/>
        </authorList>
    </citation>
    <scope>NUCLEOTIDE SEQUENCE [LARGE SCALE GENOMIC DNA]</scope>
    <source>
        <strain evidence="2">PP9</strain>
    </source>
</reference>
<dbReference type="EMBL" id="CP014806">
    <property type="protein sequence ID" value="AMW99368.1"/>
    <property type="molecule type" value="Genomic_DNA"/>
</dbReference>
<protein>
    <submittedName>
        <fullName evidence="1">Uncharacterized protein</fullName>
    </submittedName>
</protein>
<dbReference type="KEGG" id="rst:ATY39_07745"/>
<organism evidence="1 2">
    <name type="scientific">Rummeliibacillus stabekisii</name>
    <dbReference type="NCBI Taxonomy" id="241244"/>
    <lineage>
        <taxon>Bacteria</taxon>
        <taxon>Bacillati</taxon>
        <taxon>Bacillota</taxon>
        <taxon>Bacilli</taxon>
        <taxon>Bacillales</taxon>
        <taxon>Caryophanaceae</taxon>
        <taxon>Rummeliibacillus</taxon>
    </lineage>
</organism>
<gene>
    <name evidence="1" type="ORF">ATY39_07745</name>
</gene>
<keyword evidence="2" id="KW-1185">Reference proteome</keyword>
<dbReference type="Gene3D" id="3.20.20.80">
    <property type="entry name" value="Glycosidases"/>
    <property type="match status" value="1"/>
</dbReference>
<evidence type="ECO:0000313" key="2">
    <source>
        <dbReference type="Proteomes" id="UP000076021"/>
    </source>
</evidence>
<dbReference type="AlphaFoldDB" id="A0A143HC93"/>
<accession>A0A143HC93</accession>
<dbReference type="OrthoDB" id="9802228at2"/>
<dbReference type="Proteomes" id="UP000076021">
    <property type="component" value="Chromosome"/>
</dbReference>
<proteinExistence type="predicted"/>
<name>A0A143HC93_9BACL</name>
<reference evidence="1 2" key="1">
    <citation type="journal article" date="2016" name="Genome Announc.">
        <title>Whole-Genome Sequence of Rummeliibacillus stabekisii Strain PP9 Isolated from Antarctic Soil.</title>
        <authorList>
            <person name="da Mota F.F."/>
            <person name="Vollu R.E."/>
            <person name="Jurelevicius D."/>
            <person name="Seldin L."/>
        </authorList>
    </citation>
    <scope>NUCLEOTIDE SEQUENCE [LARGE SCALE GENOMIC DNA]</scope>
    <source>
        <strain evidence="1 2">PP9</strain>
    </source>
</reference>
<evidence type="ECO:0000313" key="1">
    <source>
        <dbReference type="EMBL" id="AMW99368.1"/>
    </source>
</evidence>
<dbReference type="SUPFAM" id="SSF51445">
    <property type="entry name" value="(Trans)glycosidases"/>
    <property type="match status" value="1"/>
</dbReference>
<dbReference type="InterPro" id="IPR017853">
    <property type="entry name" value="GH"/>
</dbReference>